<dbReference type="Pfam" id="PF14363">
    <property type="entry name" value="AAA_assoc"/>
    <property type="match status" value="1"/>
</dbReference>
<reference evidence="3 4" key="1">
    <citation type="submission" date="2019-09" db="EMBL/GenBank/DDBJ databases">
        <authorList>
            <person name="Ou C."/>
        </authorList>
    </citation>
    <scope>NUCLEOTIDE SEQUENCE [LARGE SCALE GENOMIC DNA]</scope>
    <source>
        <strain evidence="3">S2</strain>
        <tissue evidence="3">Leaf</tissue>
    </source>
</reference>
<protein>
    <submittedName>
        <fullName evidence="3">Mitochondrial chaperone BCS1-B</fullName>
    </submittedName>
</protein>
<dbReference type="InterPro" id="IPR025753">
    <property type="entry name" value="AAA_N_dom"/>
</dbReference>
<comment type="caution">
    <text evidence="3">The sequence shown here is derived from an EMBL/GenBank/DDBJ whole genome shotgun (WGS) entry which is preliminary data.</text>
</comment>
<evidence type="ECO:0000313" key="3">
    <source>
        <dbReference type="EMBL" id="KAB2628145.1"/>
    </source>
</evidence>
<reference evidence="3 4" key="3">
    <citation type="submission" date="2019-11" db="EMBL/GenBank/DDBJ databases">
        <title>A de novo genome assembly of a pear dwarfing rootstock.</title>
        <authorList>
            <person name="Wang F."/>
            <person name="Wang J."/>
            <person name="Li S."/>
            <person name="Zhang Y."/>
            <person name="Fang M."/>
            <person name="Ma L."/>
            <person name="Zhao Y."/>
            <person name="Jiang S."/>
        </authorList>
    </citation>
    <scope>NUCLEOTIDE SEQUENCE [LARGE SCALE GENOMIC DNA]</scope>
    <source>
        <strain evidence="3">S2</strain>
        <tissue evidence="3">Leaf</tissue>
    </source>
</reference>
<reference evidence="4" key="2">
    <citation type="submission" date="2019-10" db="EMBL/GenBank/DDBJ databases">
        <title>A de novo genome assembly of a pear dwarfing rootstock.</title>
        <authorList>
            <person name="Wang F."/>
            <person name="Wang J."/>
            <person name="Li S."/>
            <person name="Zhang Y."/>
            <person name="Fang M."/>
            <person name="Ma L."/>
            <person name="Zhao Y."/>
            <person name="Jiang S."/>
        </authorList>
    </citation>
    <scope>NUCLEOTIDE SEQUENCE [LARGE SCALE GENOMIC DNA]</scope>
</reference>
<sequence length="194" mass="21957">MAMLSSQHPKLAGPLSSVSPAYVVEEFIDGRVPNQMFEALNVYLHRRLSLSSPTHRIMVNNNSILLSNEDTKNPNPELNFTSKDQNDYSGKPFRITVDTTQELVDIFKGVAVKWVLVSFNQPCSDEYMNEARHFELSFLDNSRRDDMFLSSYLTYILKKSDELTTKNLIAAYIGDGFLVAGILLLIFRIGDLSP</sequence>
<keyword evidence="1" id="KW-0812">Transmembrane</keyword>
<feature type="domain" description="AAA-type ATPase N-terminal" evidence="2">
    <location>
        <begin position="10"/>
        <end position="117"/>
    </location>
</feature>
<dbReference type="EMBL" id="SMOL01000148">
    <property type="protein sequence ID" value="KAB2628145.1"/>
    <property type="molecule type" value="Genomic_DNA"/>
</dbReference>
<accession>A0A5N5HJX7</accession>
<dbReference type="Proteomes" id="UP000327157">
    <property type="component" value="Chromosome 8"/>
</dbReference>
<keyword evidence="1" id="KW-1133">Transmembrane helix</keyword>
<keyword evidence="4" id="KW-1185">Reference proteome</keyword>
<dbReference type="AlphaFoldDB" id="A0A5N5HJX7"/>
<keyword evidence="1" id="KW-0472">Membrane</keyword>
<evidence type="ECO:0000256" key="1">
    <source>
        <dbReference type="SAM" id="Phobius"/>
    </source>
</evidence>
<gene>
    <name evidence="3" type="ORF">D8674_032940</name>
</gene>
<organism evidence="3 4">
    <name type="scientific">Pyrus ussuriensis x Pyrus communis</name>
    <dbReference type="NCBI Taxonomy" id="2448454"/>
    <lineage>
        <taxon>Eukaryota</taxon>
        <taxon>Viridiplantae</taxon>
        <taxon>Streptophyta</taxon>
        <taxon>Embryophyta</taxon>
        <taxon>Tracheophyta</taxon>
        <taxon>Spermatophyta</taxon>
        <taxon>Magnoliopsida</taxon>
        <taxon>eudicotyledons</taxon>
        <taxon>Gunneridae</taxon>
        <taxon>Pentapetalae</taxon>
        <taxon>rosids</taxon>
        <taxon>fabids</taxon>
        <taxon>Rosales</taxon>
        <taxon>Rosaceae</taxon>
        <taxon>Amygdaloideae</taxon>
        <taxon>Maleae</taxon>
        <taxon>Pyrus</taxon>
    </lineage>
</organism>
<evidence type="ECO:0000313" key="4">
    <source>
        <dbReference type="Proteomes" id="UP000327157"/>
    </source>
</evidence>
<name>A0A5N5HJX7_9ROSA</name>
<evidence type="ECO:0000259" key="2">
    <source>
        <dbReference type="Pfam" id="PF14363"/>
    </source>
</evidence>
<feature type="transmembrane region" description="Helical" evidence="1">
    <location>
        <begin position="168"/>
        <end position="189"/>
    </location>
</feature>
<proteinExistence type="predicted"/>